<dbReference type="EMBL" id="JAEACU010000004">
    <property type="protein sequence ID" value="KAH7532459.1"/>
    <property type="molecule type" value="Genomic_DNA"/>
</dbReference>
<accession>A0A978VH90</accession>
<comment type="caution">
    <text evidence="2">The sequence shown here is derived from an EMBL/GenBank/DDBJ whole genome shotgun (WGS) entry which is preliminary data.</text>
</comment>
<evidence type="ECO:0000313" key="3">
    <source>
        <dbReference type="Proteomes" id="UP000813462"/>
    </source>
</evidence>
<proteinExistence type="predicted"/>
<evidence type="ECO:0000313" key="2">
    <source>
        <dbReference type="EMBL" id="KAH7532459.1"/>
    </source>
</evidence>
<sequence>MEAITYLTAAIQLETTKDIINSTFRTSEDGNFLEPFSTLKVANEEASIEEKDIKGLEEDEKQEIVDNISIPNVAASQETPNDEEETSKSGGIETDKLEKASMTRMSEQEVGIEEFEKHDEAPIAPGKKVSMVGVTSSGSVNNDKISKQKDDASSIIHEEGIQQKVEELDVTEVAVGEAKDVEESTVVVAKDVTTSKLILAEDHKELESTEHDGRIEPRLLQQNEPKNKKLELNVIVEQQEMVALKDDFTITTNVKEERSTGSIPEAMEMLKVCTTIESSSKSTIQEVTDKAGNENKAPLINMTQFGYFKVLGKGLLPTTQPIIMKTKVVLKIEEKKIKEAG</sequence>
<dbReference type="AlphaFoldDB" id="A0A978VH90"/>
<dbReference type="Proteomes" id="UP000813462">
    <property type="component" value="Unassembled WGS sequence"/>
</dbReference>
<evidence type="ECO:0000256" key="1">
    <source>
        <dbReference type="SAM" id="MobiDB-lite"/>
    </source>
</evidence>
<dbReference type="Gene3D" id="3.100.10.10">
    <property type="match status" value="1"/>
</dbReference>
<gene>
    <name evidence="2" type="ORF">FEM48_Zijuj04G0022200</name>
</gene>
<name>A0A978VH90_ZIZJJ</name>
<protein>
    <submittedName>
        <fullName evidence="2">Uncharacterized protein</fullName>
    </submittedName>
</protein>
<feature type="region of interest" description="Disordered" evidence="1">
    <location>
        <begin position="51"/>
        <end position="104"/>
    </location>
</feature>
<organism evidence="2 3">
    <name type="scientific">Ziziphus jujuba var. spinosa</name>
    <dbReference type="NCBI Taxonomy" id="714518"/>
    <lineage>
        <taxon>Eukaryota</taxon>
        <taxon>Viridiplantae</taxon>
        <taxon>Streptophyta</taxon>
        <taxon>Embryophyta</taxon>
        <taxon>Tracheophyta</taxon>
        <taxon>Spermatophyta</taxon>
        <taxon>Magnoliopsida</taxon>
        <taxon>eudicotyledons</taxon>
        <taxon>Gunneridae</taxon>
        <taxon>Pentapetalae</taxon>
        <taxon>rosids</taxon>
        <taxon>fabids</taxon>
        <taxon>Rosales</taxon>
        <taxon>Rhamnaceae</taxon>
        <taxon>Paliureae</taxon>
        <taxon>Ziziphus</taxon>
    </lineage>
</organism>
<reference evidence="2" key="1">
    <citation type="journal article" date="2021" name="Front. Plant Sci.">
        <title>Chromosome-Scale Genome Assembly for Chinese Sour Jujube and Insights Into Its Genome Evolution and Domestication Signature.</title>
        <authorList>
            <person name="Shen L.-Y."/>
            <person name="Luo H."/>
            <person name="Wang X.-L."/>
            <person name="Wang X.-M."/>
            <person name="Qiu X.-J."/>
            <person name="Liu H."/>
            <person name="Zhou S.-S."/>
            <person name="Jia K.-H."/>
            <person name="Nie S."/>
            <person name="Bao Y.-T."/>
            <person name="Zhang R.-G."/>
            <person name="Yun Q.-Z."/>
            <person name="Chai Y.-H."/>
            <person name="Lu J.-Y."/>
            <person name="Li Y."/>
            <person name="Zhao S.-W."/>
            <person name="Mao J.-F."/>
            <person name="Jia S.-G."/>
            <person name="Mao Y.-M."/>
        </authorList>
    </citation>
    <scope>NUCLEOTIDE SEQUENCE</scope>
    <source>
        <strain evidence="2">AT0</strain>
        <tissue evidence="2">Leaf</tissue>
    </source>
</reference>